<dbReference type="InterPro" id="IPR000212">
    <property type="entry name" value="DNA_helicase_UvrD/REP"/>
</dbReference>
<evidence type="ECO:0000259" key="6">
    <source>
        <dbReference type="PROSITE" id="PS51198"/>
    </source>
</evidence>
<comment type="caution">
    <text evidence="7">The sequence shown here is derived from an EMBL/GenBank/DDBJ whole genome shotgun (WGS) entry which is preliminary data.</text>
</comment>
<evidence type="ECO:0000256" key="5">
    <source>
        <dbReference type="PROSITE-ProRule" id="PRU00560"/>
    </source>
</evidence>
<evidence type="ECO:0000313" key="7">
    <source>
        <dbReference type="EMBL" id="MFC4337301.1"/>
    </source>
</evidence>
<keyword evidence="1 5" id="KW-0547">Nucleotide-binding</keyword>
<evidence type="ECO:0000256" key="4">
    <source>
        <dbReference type="ARBA" id="ARBA00022840"/>
    </source>
</evidence>
<dbReference type="Gene3D" id="3.40.50.300">
    <property type="entry name" value="P-loop containing nucleotide triphosphate hydrolases"/>
    <property type="match status" value="3"/>
</dbReference>
<evidence type="ECO:0000256" key="2">
    <source>
        <dbReference type="ARBA" id="ARBA00022801"/>
    </source>
</evidence>
<dbReference type="PROSITE" id="PS51198">
    <property type="entry name" value="UVRD_HELICASE_ATP_BIND"/>
    <property type="match status" value="1"/>
</dbReference>
<dbReference type="PANTHER" id="PTHR11070">
    <property type="entry name" value="UVRD / RECB / PCRA DNA HELICASE FAMILY MEMBER"/>
    <property type="match status" value="1"/>
</dbReference>
<sequence length="685" mass="75694">MSEAELREEVEFHQKVRDAIAGMRQTTAGILESYADEFNEGKQNRFEGDKGPDKHLGYSMARQGTARLEELAERDIAYFFGRLWFDNGEDYHLGRLHVRDEESTPLVLDWRAPLSEKFYRSSANKRLGVAKRRRYGFRGSLITGFEDEDLRLGEDLSSDILRAEIERPRTGPMRDIVATIQPEQDELIRRPADLNLAIQGAPGTGKTAVGLHRAAWLLYSYPDLIKQSGMLVIGPNEGFLHYISAVLPTLGETSVRQMTVQQLILGRHKITGKDDPHQEALKHDERMAEVARRAVWLHLGTVDDSAVTEDEPMSVMDNGWTWRLGFNYLTKALQTAREATTTWNAGRENLQEAMIFGLRRQAEIRAGFSPDEKWARGMRKAEPVAAFLDAVWPKLDAKAVLKRLYTDPEFRAEATAGILTEKEAGYLALKGNLRLTAADALILDEIAASIQLSKPSDSYGHIVIDEAQDLSPMQCRAVGRRSGKGSVTVLGDLAQGTTPWAALNWGTQLTHMGKDEVTHTELTTGYRVPEAIIALANRILPDLEVDVAPATSLRNDGEVQRIEAADVAEGVWEAVTKALADEGLVGIIAPDAMVDDLRSQLEGRIDQPERVELVPASLSKGLEYDHVVAVEPAEIAKAEGVGLPMEGAVTTVAETVGLRHLYVALTRAVSRLTVVHSGDLPGYLT</sequence>
<evidence type="ECO:0000313" key="8">
    <source>
        <dbReference type="Proteomes" id="UP001595823"/>
    </source>
</evidence>
<feature type="binding site" evidence="5">
    <location>
        <begin position="200"/>
        <end position="207"/>
    </location>
    <ligand>
        <name>ATP</name>
        <dbReference type="ChEBI" id="CHEBI:30616"/>
    </ligand>
</feature>
<name>A0ABV8U3X9_9ACTN</name>
<dbReference type="SUPFAM" id="SSF52540">
    <property type="entry name" value="P-loop containing nucleoside triphosphate hydrolases"/>
    <property type="match status" value="1"/>
</dbReference>
<dbReference type="EMBL" id="JBHSDK010000028">
    <property type="protein sequence ID" value="MFC4337301.1"/>
    <property type="molecule type" value="Genomic_DNA"/>
</dbReference>
<evidence type="ECO:0000256" key="3">
    <source>
        <dbReference type="ARBA" id="ARBA00022806"/>
    </source>
</evidence>
<dbReference type="RefSeq" id="WP_380624148.1">
    <property type="nucleotide sequence ID" value="NZ_JBHSDK010000028.1"/>
</dbReference>
<keyword evidence="3 5" id="KW-0347">Helicase</keyword>
<keyword evidence="2 5" id="KW-0378">Hydrolase</keyword>
<proteinExistence type="predicted"/>
<feature type="domain" description="UvrD-like helicase ATP-binding" evidence="6">
    <location>
        <begin position="179"/>
        <end position="529"/>
    </location>
</feature>
<gene>
    <name evidence="7" type="ORF">ACFPET_19045</name>
</gene>
<dbReference type="Proteomes" id="UP001595823">
    <property type="component" value="Unassembled WGS sequence"/>
</dbReference>
<evidence type="ECO:0000256" key="1">
    <source>
        <dbReference type="ARBA" id="ARBA00022741"/>
    </source>
</evidence>
<keyword evidence="4 5" id="KW-0067">ATP-binding</keyword>
<organism evidence="7 8">
    <name type="scientific">Salininema proteolyticum</name>
    <dbReference type="NCBI Taxonomy" id="1607685"/>
    <lineage>
        <taxon>Bacteria</taxon>
        <taxon>Bacillati</taxon>
        <taxon>Actinomycetota</taxon>
        <taxon>Actinomycetes</taxon>
        <taxon>Glycomycetales</taxon>
        <taxon>Glycomycetaceae</taxon>
        <taxon>Salininema</taxon>
    </lineage>
</organism>
<dbReference type="InterPro" id="IPR027417">
    <property type="entry name" value="P-loop_NTPase"/>
</dbReference>
<reference evidence="8" key="1">
    <citation type="journal article" date="2019" name="Int. J. Syst. Evol. Microbiol.">
        <title>The Global Catalogue of Microorganisms (GCM) 10K type strain sequencing project: providing services to taxonomists for standard genome sequencing and annotation.</title>
        <authorList>
            <consortium name="The Broad Institute Genomics Platform"/>
            <consortium name="The Broad Institute Genome Sequencing Center for Infectious Disease"/>
            <person name="Wu L."/>
            <person name="Ma J."/>
        </authorList>
    </citation>
    <scope>NUCLEOTIDE SEQUENCE [LARGE SCALE GENOMIC DNA]</scope>
    <source>
        <strain evidence="8">IBRC-M 10908</strain>
    </source>
</reference>
<keyword evidence="8" id="KW-1185">Reference proteome</keyword>
<dbReference type="InterPro" id="IPR014016">
    <property type="entry name" value="UvrD-like_ATP-bd"/>
</dbReference>
<protein>
    <submittedName>
        <fullName evidence="7">HelD family protein</fullName>
    </submittedName>
</protein>
<accession>A0ABV8U3X9</accession>
<dbReference type="PANTHER" id="PTHR11070:SF45">
    <property type="entry name" value="DNA 3'-5' HELICASE"/>
    <property type="match status" value="1"/>
</dbReference>